<reference evidence="2" key="2">
    <citation type="submission" date="2023-05" db="EMBL/GenBank/DDBJ databases">
        <authorList>
            <consortium name="Lawrence Berkeley National Laboratory"/>
            <person name="Steindorff A."/>
            <person name="Hensen N."/>
            <person name="Bonometti L."/>
            <person name="Westerberg I."/>
            <person name="Brannstrom I.O."/>
            <person name="Guillou S."/>
            <person name="Cros-Aarteil S."/>
            <person name="Calhoun S."/>
            <person name="Haridas S."/>
            <person name="Kuo A."/>
            <person name="Mondo S."/>
            <person name="Pangilinan J."/>
            <person name="Riley R."/>
            <person name="Labutti K."/>
            <person name="Andreopoulos B."/>
            <person name="Lipzen A."/>
            <person name="Chen C."/>
            <person name="Yanf M."/>
            <person name="Daum C."/>
            <person name="Ng V."/>
            <person name="Clum A."/>
            <person name="Ohm R."/>
            <person name="Martin F."/>
            <person name="Silar P."/>
            <person name="Natvig D."/>
            <person name="Lalanne C."/>
            <person name="Gautier V."/>
            <person name="Ament-Velasquez S.L."/>
            <person name="Kruys A."/>
            <person name="Hutchinson M.I."/>
            <person name="Powell A.J."/>
            <person name="Barry K."/>
            <person name="Miller A.N."/>
            <person name="Grigoriev I.V."/>
            <person name="Debuchy R."/>
            <person name="Gladieux P."/>
            <person name="Thoren M.H."/>
            <person name="Johannesson H."/>
        </authorList>
    </citation>
    <scope>NUCLEOTIDE SEQUENCE</scope>
    <source>
        <strain evidence="2">CBS 731.68</strain>
    </source>
</reference>
<comment type="caution">
    <text evidence="2">The sequence shown here is derived from an EMBL/GenBank/DDBJ whole genome shotgun (WGS) entry which is preliminary data.</text>
</comment>
<sequence length="333" mass="35941">MPSCAATSSPAPAVSLDSSRQGKRAHPDDVEDGDVSSSTSSPPAAKRRRTSLSHEGGSRQLLSPAQGDHNSSWTDSDDAPPRAPAATPSASVTSGATPSLSTSPNTSPSGAPPVETTETTTSYRARRGPDGVYNPSRPLYAPTLLPEAWLCEHARTVMGEASSSAPNGSPVQPPPWFQRDDDDRDRPTMWIKDWETGAIRPRRKMDDLWAARRERAGHEGSDADDEREGTEESEEGNEQEGREGEGDETGGGQRRGEKEDEREVKEEDEKVPKEDVDSGRDVNRNPESEITAEEEREIKGRSSRESVEGKAVDVEGGGEKAARLAEDVDDVKD</sequence>
<feature type="compositionally biased region" description="Basic and acidic residues" evidence="1">
    <location>
        <begin position="178"/>
        <end position="195"/>
    </location>
</feature>
<feature type="compositionally biased region" description="Basic and acidic residues" evidence="1">
    <location>
        <begin position="296"/>
        <end position="333"/>
    </location>
</feature>
<feature type="compositionally biased region" description="Acidic residues" evidence="1">
    <location>
        <begin position="222"/>
        <end position="238"/>
    </location>
</feature>
<dbReference type="RefSeq" id="XP_062643077.1">
    <property type="nucleotide sequence ID" value="XM_062797241.1"/>
</dbReference>
<feature type="compositionally biased region" description="Low complexity" evidence="1">
    <location>
        <begin position="1"/>
        <end position="15"/>
    </location>
</feature>
<dbReference type="AlphaFoldDB" id="A0AAN6Z0B6"/>
<evidence type="ECO:0000313" key="3">
    <source>
        <dbReference type="Proteomes" id="UP001302602"/>
    </source>
</evidence>
<dbReference type="EMBL" id="MU853250">
    <property type="protein sequence ID" value="KAK4119304.1"/>
    <property type="molecule type" value="Genomic_DNA"/>
</dbReference>
<evidence type="ECO:0000256" key="1">
    <source>
        <dbReference type="SAM" id="MobiDB-lite"/>
    </source>
</evidence>
<feature type="compositionally biased region" description="Low complexity" evidence="1">
    <location>
        <begin position="84"/>
        <end position="109"/>
    </location>
</feature>
<accession>A0AAN6Z0B6</accession>
<protein>
    <submittedName>
        <fullName evidence="2">Uncharacterized protein</fullName>
    </submittedName>
</protein>
<feature type="compositionally biased region" description="Basic and acidic residues" evidence="1">
    <location>
        <begin position="254"/>
        <end position="287"/>
    </location>
</feature>
<dbReference type="Proteomes" id="UP001302602">
    <property type="component" value="Unassembled WGS sequence"/>
</dbReference>
<keyword evidence="3" id="KW-1185">Reference proteome</keyword>
<name>A0AAN6Z0B6_9PEZI</name>
<organism evidence="2 3">
    <name type="scientific">Parathielavia appendiculata</name>
    <dbReference type="NCBI Taxonomy" id="2587402"/>
    <lineage>
        <taxon>Eukaryota</taxon>
        <taxon>Fungi</taxon>
        <taxon>Dikarya</taxon>
        <taxon>Ascomycota</taxon>
        <taxon>Pezizomycotina</taxon>
        <taxon>Sordariomycetes</taxon>
        <taxon>Sordariomycetidae</taxon>
        <taxon>Sordariales</taxon>
        <taxon>Chaetomiaceae</taxon>
        <taxon>Parathielavia</taxon>
    </lineage>
</organism>
<reference evidence="2" key="1">
    <citation type="journal article" date="2023" name="Mol. Phylogenet. Evol.">
        <title>Genome-scale phylogeny and comparative genomics of the fungal order Sordariales.</title>
        <authorList>
            <person name="Hensen N."/>
            <person name="Bonometti L."/>
            <person name="Westerberg I."/>
            <person name="Brannstrom I.O."/>
            <person name="Guillou S."/>
            <person name="Cros-Aarteil S."/>
            <person name="Calhoun S."/>
            <person name="Haridas S."/>
            <person name="Kuo A."/>
            <person name="Mondo S."/>
            <person name="Pangilinan J."/>
            <person name="Riley R."/>
            <person name="LaButti K."/>
            <person name="Andreopoulos B."/>
            <person name="Lipzen A."/>
            <person name="Chen C."/>
            <person name="Yan M."/>
            <person name="Daum C."/>
            <person name="Ng V."/>
            <person name="Clum A."/>
            <person name="Steindorff A."/>
            <person name="Ohm R.A."/>
            <person name="Martin F."/>
            <person name="Silar P."/>
            <person name="Natvig D.O."/>
            <person name="Lalanne C."/>
            <person name="Gautier V."/>
            <person name="Ament-Velasquez S.L."/>
            <person name="Kruys A."/>
            <person name="Hutchinson M.I."/>
            <person name="Powell A.J."/>
            <person name="Barry K."/>
            <person name="Miller A.N."/>
            <person name="Grigoriev I.V."/>
            <person name="Debuchy R."/>
            <person name="Gladieux P."/>
            <person name="Hiltunen Thoren M."/>
            <person name="Johannesson H."/>
        </authorList>
    </citation>
    <scope>NUCLEOTIDE SEQUENCE</scope>
    <source>
        <strain evidence="2">CBS 731.68</strain>
    </source>
</reference>
<dbReference type="GeneID" id="87834008"/>
<feature type="compositionally biased region" description="Polar residues" evidence="1">
    <location>
        <begin position="60"/>
        <end position="73"/>
    </location>
</feature>
<feature type="compositionally biased region" description="Polar residues" evidence="1">
    <location>
        <begin position="161"/>
        <end position="170"/>
    </location>
</feature>
<feature type="compositionally biased region" description="Basic and acidic residues" evidence="1">
    <location>
        <begin position="204"/>
        <end position="221"/>
    </location>
</feature>
<proteinExistence type="predicted"/>
<feature type="region of interest" description="Disordered" evidence="1">
    <location>
        <begin position="159"/>
        <end position="333"/>
    </location>
</feature>
<feature type="region of interest" description="Disordered" evidence="1">
    <location>
        <begin position="1"/>
        <end position="140"/>
    </location>
</feature>
<gene>
    <name evidence="2" type="ORF">N657DRAFT_693783</name>
</gene>
<evidence type="ECO:0000313" key="2">
    <source>
        <dbReference type="EMBL" id="KAK4119304.1"/>
    </source>
</evidence>